<name>A0A098DTJ2_GIBZE</name>
<gene>
    <name evidence="2" type="ORF">FGRAMPH1_01T22729</name>
</gene>
<protein>
    <submittedName>
        <fullName evidence="2">Chromosome 4, complete genome</fullName>
    </submittedName>
</protein>
<keyword evidence="4" id="KW-1185">Reference proteome</keyword>
<reference evidence="3 4" key="1">
    <citation type="journal article" date="2007" name="Science">
        <title>The Fusarium graminearum genome reveals a link between localized polymorphism and pathogen specialization.</title>
        <authorList>
            <person name="Cuomo C.A."/>
            <person name="Gueldener U."/>
            <person name="Xu J.-R."/>
            <person name="Trail F."/>
            <person name="Turgeon B.G."/>
            <person name="Di Pietro A."/>
            <person name="Walton J.D."/>
            <person name="Ma L.-J."/>
            <person name="Baker S.E."/>
            <person name="Rep M."/>
            <person name="Adam G."/>
            <person name="Antoniw J."/>
            <person name="Baldwin T."/>
            <person name="Calvo S.E."/>
            <person name="Chang Y.-L."/>
            <person name="DeCaprio D."/>
            <person name="Gale L.R."/>
            <person name="Gnerre S."/>
            <person name="Goswami R.S."/>
            <person name="Hammond-Kosack K."/>
            <person name="Harris L.J."/>
            <person name="Hilburn K."/>
            <person name="Kennell J.C."/>
            <person name="Kroken S."/>
            <person name="Magnuson J.K."/>
            <person name="Mannhaupt G."/>
            <person name="Mauceli E.W."/>
            <person name="Mewes H.-W."/>
            <person name="Mitterbauer R."/>
            <person name="Muehlbauer G."/>
            <person name="Muensterkoetter M."/>
            <person name="Nelson D."/>
            <person name="O'Donnell K."/>
            <person name="Ouellet T."/>
            <person name="Qi W."/>
            <person name="Quesneville H."/>
            <person name="Roncero M.I.G."/>
            <person name="Seong K.-Y."/>
            <person name="Tetko I.V."/>
            <person name="Urban M."/>
            <person name="Waalwijk C."/>
            <person name="Ward T.J."/>
            <person name="Yao J."/>
            <person name="Birren B.W."/>
            <person name="Kistler H.C."/>
        </authorList>
    </citation>
    <scope>NUCLEOTIDE SEQUENCE [LARGE SCALE GENOMIC DNA]</scope>
    <source>
        <strain evidence="4">ATCC MYA-4620 / CBS 123657 / FGSC 9075 / NRRL 31084 / PH-1</strain>
        <strain evidence="3">PH-1 / ATCC MYA-4620 / FGSC 9075 / NRRL 31084</strain>
    </source>
</reference>
<reference evidence="3" key="4">
    <citation type="submission" date="2017-01" db="UniProtKB">
        <authorList>
            <consortium name="EnsemblFungi"/>
        </authorList>
    </citation>
    <scope>IDENTIFICATION</scope>
    <source>
        <strain evidence="3">PH-1 / ATCC MYA-4620 / FGSC 9075 / NRRL 31084</strain>
    </source>
</reference>
<evidence type="ECO:0000313" key="2">
    <source>
        <dbReference type="EMBL" id="CEF84669.1"/>
    </source>
</evidence>
<dbReference type="AlphaFoldDB" id="A0A098DTJ2"/>
<reference evidence="2 4" key="3">
    <citation type="journal article" date="2015" name="BMC Genomics">
        <title>The completed genome sequence of the pathogenic ascomycete fungus Fusarium graminearum.</title>
        <authorList>
            <person name="King R."/>
            <person name="Urban M."/>
            <person name="Hammond-Kosack M.C."/>
            <person name="Hassani-Pak K."/>
            <person name="Hammond-Kosack K.E."/>
        </authorList>
    </citation>
    <scope>NUCLEOTIDE SEQUENCE [LARGE SCALE GENOMIC DNA]</scope>
    <source>
        <strain evidence="4">ATCC MYA-4620 / CBS 123657 / FGSC 9075 / NRRL 31084 / PH-1</strain>
        <strain evidence="2">PH-1</strain>
    </source>
</reference>
<feature type="region of interest" description="Disordered" evidence="1">
    <location>
        <begin position="38"/>
        <end position="62"/>
    </location>
</feature>
<dbReference type="Proteomes" id="UP000070720">
    <property type="component" value="Chromosome 4"/>
</dbReference>
<accession>A0A098DTJ2</accession>
<reference evidence="3 4" key="2">
    <citation type="journal article" date="2010" name="Nature">
        <title>Comparative genomics reveals mobile pathogenicity chromosomes in Fusarium.</title>
        <authorList>
            <person name="Ma L.J."/>
            <person name="van der Does H.C."/>
            <person name="Borkovich K.A."/>
            <person name="Coleman J.J."/>
            <person name="Daboussi M.J."/>
            <person name="Di Pietro A."/>
            <person name="Dufresne M."/>
            <person name="Freitag M."/>
            <person name="Grabherr M."/>
            <person name="Henrissat B."/>
            <person name="Houterman P.M."/>
            <person name="Kang S."/>
            <person name="Shim W.B."/>
            <person name="Woloshuk C."/>
            <person name="Xie X."/>
            <person name="Xu J.R."/>
            <person name="Antoniw J."/>
            <person name="Baker S.E."/>
            <person name="Bluhm B.H."/>
            <person name="Breakspear A."/>
            <person name="Brown D.W."/>
            <person name="Butchko R.A."/>
            <person name="Chapman S."/>
            <person name="Coulson R."/>
            <person name="Coutinho P.M."/>
            <person name="Danchin E.G."/>
            <person name="Diener A."/>
            <person name="Gale L.R."/>
            <person name="Gardiner D.M."/>
            <person name="Goff S."/>
            <person name="Hammond-Kosack K.E."/>
            <person name="Hilburn K."/>
            <person name="Hua-Van A."/>
            <person name="Jonkers W."/>
            <person name="Kazan K."/>
            <person name="Kodira C.D."/>
            <person name="Koehrsen M."/>
            <person name="Kumar L."/>
            <person name="Lee Y.H."/>
            <person name="Li L."/>
            <person name="Manners J.M."/>
            <person name="Miranda-Saavedra D."/>
            <person name="Mukherjee M."/>
            <person name="Park G."/>
            <person name="Park J."/>
            <person name="Park S.Y."/>
            <person name="Proctor R.H."/>
            <person name="Regev A."/>
            <person name="Ruiz-Roldan M.C."/>
            <person name="Sain D."/>
            <person name="Sakthikumar S."/>
            <person name="Sykes S."/>
            <person name="Schwartz D.C."/>
            <person name="Turgeon B.G."/>
            <person name="Wapinski I."/>
            <person name="Yoder O."/>
            <person name="Young S."/>
            <person name="Zeng Q."/>
            <person name="Zhou S."/>
            <person name="Galagan J."/>
            <person name="Cuomo C.A."/>
            <person name="Kistler H.C."/>
            <person name="Rep M."/>
        </authorList>
    </citation>
    <scope>GENOME REANNOTATION</scope>
    <source>
        <strain evidence="4">ATCC MYA-4620 / CBS 123657 / FGSC 9075 / NRRL 31084 / PH-1</strain>
        <strain evidence="3">PH-1 / ATCC MYA-4620 / FGSC 9075 / NRRL 31084</strain>
    </source>
</reference>
<dbReference type="InParanoid" id="A0A098DTJ2"/>
<dbReference type="VEuPathDB" id="FungiDB:FGRAMPH1_01G22729"/>
<evidence type="ECO:0000256" key="1">
    <source>
        <dbReference type="SAM" id="MobiDB-lite"/>
    </source>
</evidence>
<feature type="compositionally biased region" description="Polar residues" evidence="1">
    <location>
        <begin position="38"/>
        <end position="59"/>
    </location>
</feature>
<sequence length="90" mass="10323">MDGRANVHVPLNRYWYKSQAGGVAGGLLTLTVMSGNSARSRRSLTPSSAQMGTSVTPRRSNGMREERPVSWVWDTRRRWILEFQFSRRPR</sequence>
<evidence type="ECO:0000313" key="4">
    <source>
        <dbReference type="Proteomes" id="UP000070720"/>
    </source>
</evidence>
<accession>A0A0E0SE06</accession>
<dbReference type="EnsemblFungi" id="CEF84669">
    <property type="protein sequence ID" value="CEF84669"/>
    <property type="gene ID" value="FGRRES_12948"/>
</dbReference>
<proteinExistence type="predicted"/>
<dbReference type="EMBL" id="HG970335">
    <property type="protein sequence ID" value="CEF84669.1"/>
    <property type="molecule type" value="Genomic_DNA"/>
</dbReference>
<evidence type="ECO:0000313" key="3">
    <source>
        <dbReference type="EnsemblFungi" id="CEF84669"/>
    </source>
</evidence>
<organism evidence="2 4">
    <name type="scientific">Gibberella zeae (strain ATCC MYA-4620 / CBS 123657 / FGSC 9075 / NRRL 31084 / PH-1)</name>
    <name type="common">Wheat head blight fungus</name>
    <name type="synonym">Fusarium graminearum</name>
    <dbReference type="NCBI Taxonomy" id="229533"/>
    <lineage>
        <taxon>Eukaryota</taxon>
        <taxon>Fungi</taxon>
        <taxon>Dikarya</taxon>
        <taxon>Ascomycota</taxon>
        <taxon>Pezizomycotina</taxon>
        <taxon>Sordariomycetes</taxon>
        <taxon>Hypocreomycetidae</taxon>
        <taxon>Hypocreales</taxon>
        <taxon>Nectriaceae</taxon>
        <taxon>Fusarium</taxon>
    </lineage>
</organism>